<organism evidence="1 2">
    <name type="scientific">Fodinicola feengrottensis</name>
    <dbReference type="NCBI Taxonomy" id="435914"/>
    <lineage>
        <taxon>Bacteria</taxon>
        <taxon>Bacillati</taxon>
        <taxon>Actinomycetota</taxon>
        <taxon>Actinomycetes</taxon>
        <taxon>Mycobacteriales</taxon>
        <taxon>Fodinicola</taxon>
    </lineage>
</organism>
<dbReference type="Pfam" id="PF10604">
    <property type="entry name" value="Polyketide_cyc2"/>
    <property type="match status" value="1"/>
</dbReference>
<dbReference type="SUPFAM" id="SSF55961">
    <property type="entry name" value="Bet v1-like"/>
    <property type="match status" value="1"/>
</dbReference>
<accession>A0ABP4UIF8</accession>
<name>A0ABP4UIF8_9ACTN</name>
<dbReference type="RefSeq" id="WP_163572729.1">
    <property type="nucleotide sequence ID" value="NZ_BAAANY010000031.1"/>
</dbReference>
<protein>
    <submittedName>
        <fullName evidence="1">SRPBCC family protein</fullName>
    </submittedName>
</protein>
<evidence type="ECO:0000313" key="2">
    <source>
        <dbReference type="Proteomes" id="UP001500618"/>
    </source>
</evidence>
<reference evidence="2" key="1">
    <citation type="journal article" date="2019" name="Int. J. Syst. Evol. Microbiol.">
        <title>The Global Catalogue of Microorganisms (GCM) 10K type strain sequencing project: providing services to taxonomists for standard genome sequencing and annotation.</title>
        <authorList>
            <consortium name="The Broad Institute Genomics Platform"/>
            <consortium name="The Broad Institute Genome Sequencing Center for Infectious Disease"/>
            <person name="Wu L."/>
            <person name="Ma J."/>
        </authorList>
    </citation>
    <scope>NUCLEOTIDE SEQUENCE [LARGE SCALE GENOMIC DNA]</scope>
    <source>
        <strain evidence="2">JCM 14718</strain>
    </source>
</reference>
<comment type="caution">
    <text evidence="1">The sequence shown here is derived from an EMBL/GenBank/DDBJ whole genome shotgun (WGS) entry which is preliminary data.</text>
</comment>
<dbReference type="InterPro" id="IPR014488">
    <property type="entry name" value="UCP017371"/>
</dbReference>
<dbReference type="CDD" id="cd07812">
    <property type="entry name" value="SRPBCC"/>
    <property type="match status" value="1"/>
</dbReference>
<dbReference type="Proteomes" id="UP001500618">
    <property type="component" value="Unassembled WGS sequence"/>
</dbReference>
<sequence length="146" mass="15956">MAEVTASTARVLDAPADRVFAAVRDYSGARQRILSEQFSEYEVQDGGTGAGTRVHWKLQATKSRVRDCLFEVSEPGSHQLVEKDANSSMVTTWTISPAGDRTEVKISTSWAGAGGVGGFFEKTFAPLGLRRIYDELLTNLDKEVRA</sequence>
<evidence type="ECO:0000313" key="1">
    <source>
        <dbReference type="EMBL" id="GAA1706171.1"/>
    </source>
</evidence>
<dbReference type="PIRSF" id="PIRSF017371">
    <property type="entry name" value="UCP017371"/>
    <property type="match status" value="1"/>
</dbReference>
<dbReference type="Gene3D" id="3.30.530.20">
    <property type="match status" value="1"/>
</dbReference>
<dbReference type="EMBL" id="BAAANY010000031">
    <property type="protein sequence ID" value="GAA1706171.1"/>
    <property type="molecule type" value="Genomic_DNA"/>
</dbReference>
<keyword evidence="2" id="KW-1185">Reference proteome</keyword>
<gene>
    <name evidence="1" type="ORF">GCM10009765_64530</name>
</gene>
<proteinExistence type="predicted"/>
<dbReference type="InterPro" id="IPR023393">
    <property type="entry name" value="START-like_dom_sf"/>
</dbReference>
<dbReference type="InterPro" id="IPR019587">
    <property type="entry name" value="Polyketide_cyclase/dehydratase"/>
</dbReference>